<evidence type="ECO:0000259" key="1">
    <source>
        <dbReference type="Pfam" id="PF05685"/>
    </source>
</evidence>
<dbReference type="OrthoDB" id="668969at2"/>
<dbReference type="GO" id="GO:0004519">
    <property type="term" value="F:endonuclease activity"/>
    <property type="evidence" value="ECO:0007669"/>
    <property type="project" value="UniProtKB-KW"/>
</dbReference>
<dbReference type="InterPro" id="IPR012296">
    <property type="entry name" value="Nuclease_put_TT1808"/>
</dbReference>
<dbReference type="CDD" id="cd06260">
    <property type="entry name" value="DUF820-like"/>
    <property type="match status" value="1"/>
</dbReference>
<keyword evidence="2" id="KW-0378">Hydrolase</keyword>
<keyword evidence="2" id="KW-0255">Endonuclease</keyword>
<evidence type="ECO:0000313" key="2">
    <source>
        <dbReference type="EMBL" id="PSL22702.1"/>
    </source>
</evidence>
<accession>A0A2P8FLX0</accession>
<dbReference type="PANTHER" id="PTHR36558:SF1">
    <property type="entry name" value="RESTRICTION ENDONUCLEASE DOMAIN-CONTAINING PROTEIN-RELATED"/>
    <property type="match status" value="1"/>
</dbReference>
<gene>
    <name evidence="2" type="ORF">CLV60_11960</name>
</gene>
<dbReference type="InterPro" id="IPR011335">
    <property type="entry name" value="Restrct_endonuc-II-like"/>
</dbReference>
<keyword evidence="3" id="KW-1185">Reference proteome</keyword>
<reference evidence="2 3" key="1">
    <citation type="submission" date="2018-03" db="EMBL/GenBank/DDBJ databases">
        <title>Genomic Encyclopedia of Archaeal and Bacterial Type Strains, Phase II (KMG-II): from individual species to whole genera.</title>
        <authorList>
            <person name="Goeker M."/>
        </authorList>
    </citation>
    <scope>NUCLEOTIDE SEQUENCE [LARGE SCALE GENOMIC DNA]</scope>
    <source>
        <strain evidence="2 3">DSM 29057</strain>
    </source>
</reference>
<protein>
    <submittedName>
        <fullName evidence="2">Uma2 family endonuclease</fullName>
    </submittedName>
</protein>
<sequence>MGYAQLIDRRMTVEEYFELEEQSEIRHEYYDGEVYAMAGTTLNHNRIVGKVRNLLGHHFLPCGCDVFSENVKVKVSDHYYPYPDVIVTCASKDISGTYVVEHPSILVEVVSKNSEAKDRGLKLQQYRTIPSLRYYLLVSQFECSVDLYSRREGSDLWTYCGFEHAEDVICFEVFNFEMSLKAIYENITFEPDIVQ</sequence>
<feature type="domain" description="Putative restriction endonuclease" evidence="1">
    <location>
        <begin position="13"/>
        <end position="175"/>
    </location>
</feature>
<dbReference type="Proteomes" id="UP000241964">
    <property type="component" value="Unassembled WGS sequence"/>
</dbReference>
<dbReference type="Pfam" id="PF05685">
    <property type="entry name" value="Uma2"/>
    <property type="match status" value="1"/>
</dbReference>
<organism evidence="2 3">
    <name type="scientific">Dyadobacter jiangsuensis</name>
    <dbReference type="NCBI Taxonomy" id="1591085"/>
    <lineage>
        <taxon>Bacteria</taxon>
        <taxon>Pseudomonadati</taxon>
        <taxon>Bacteroidota</taxon>
        <taxon>Cytophagia</taxon>
        <taxon>Cytophagales</taxon>
        <taxon>Spirosomataceae</taxon>
        <taxon>Dyadobacter</taxon>
    </lineage>
</organism>
<proteinExistence type="predicted"/>
<keyword evidence="2" id="KW-0540">Nuclease</keyword>
<dbReference type="Gene3D" id="3.90.1570.10">
    <property type="entry name" value="tt1808, chain A"/>
    <property type="match status" value="1"/>
</dbReference>
<evidence type="ECO:0000313" key="3">
    <source>
        <dbReference type="Proteomes" id="UP000241964"/>
    </source>
</evidence>
<comment type="caution">
    <text evidence="2">The sequence shown here is derived from an EMBL/GenBank/DDBJ whole genome shotgun (WGS) entry which is preliminary data.</text>
</comment>
<name>A0A2P8FLX0_9BACT</name>
<dbReference type="SUPFAM" id="SSF52980">
    <property type="entry name" value="Restriction endonuclease-like"/>
    <property type="match status" value="1"/>
</dbReference>
<dbReference type="EMBL" id="PYAS01000019">
    <property type="protein sequence ID" value="PSL22702.1"/>
    <property type="molecule type" value="Genomic_DNA"/>
</dbReference>
<dbReference type="InterPro" id="IPR008538">
    <property type="entry name" value="Uma2"/>
</dbReference>
<dbReference type="PANTHER" id="PTHR36558">
    <property type="entry name" value="GLR1098 PROTEIN"/>
    <property type="match status" value="1"/>
</dbReference>
<dbReference type="AlphaFoldDB" id="A0A2P8FLX0"/>